<dbReference type="Pfam" id="PF00069">
    <property type="entry name" value="Pkinase"/>
    <property type="match status" value="1"/>
</dbReference>
<name>A2DMH0_TRIV3</name>
<dbReference type="CDD" id="cd14003">
    <property type="entry name" value="STKc_AMPK-like"/>
    <property type="match status" value="1"/>
</dbReference>
<evidence type="ECO:0000256" key="3">
    <source>
        <dbReference type="PROSITE-ProRule" id="PRU10141"/>
    </source>
</evidence>
<keyword evidence="6" id="KW-0418">Kinase</keyword>
<dbReference type="Gene3D" id="1.10.510.10">
    <property type="entry name" value="Transferase(Phosphotransferase) domain 1"/>
    <property type="match status" value="1"/>
</dbReference>
<dbReference type="PROSITE" id="PS00108">
    <property type="entry name" value="PROTEIN_KINASE_ST"/>
    <property type="match status" value="1"/>
</dbReference>
<feature type="domain" description="Protein kinase" evidence="5">
    <location>
        <begin position="6"/>
        <end position="257"/>
    </location>
</feature>
<dbReference type="PANTHER" id="PTHR24346:SF30">
    <property type="entry name" value="MATERNAL EMBRYONIC LEUCINE ZIPPER KINASE"/>
    <property type="match status" value="1"/>
</dbReference>
<evidence type="ECO:0000256" key="2">
    <source>
        <dbReference type="ARBA" id="ARBA00022840"/>
    </source>
</evidence>
<dbReference type="GO" id="GO:0005524">
    <property type="term" value="F:ATP binding"/>
    <property type="evidence" value="ECO:0007669"/>
    <property type="project" value="UniProtKB-UniRule"/>
</dbReference>
<dbReference type="KEGG" id="tva:5463903"/>
<dbReference type="GO" id="GO:0004674">
    <property type="term" value="F:protein serine/threonine kinase activity"/>
    <property type="evidence" value="ECO:0000318"/>
    <property type="project" value="GO_Central"/>
</dbReference>
<keyword evidence="4" id="KW-0723">Serine/threonine-protein kinase</keyword>
<dbReference type="SMART" id="SM00220">
    <property type="entry name" value="S_TKc"/>
    <property type="match status" value="1"/>
</dbReference>
<sequence>MLIGKFRLFRVIGNGAFSTVKLGYDIVTNQPVAVKIIQKSSIPDQATLNGILQRNEILKSLDHPGIAKFIDFIEDESSYYIITEYCSGGELFDFIISRNRVEEPLAKRLFKQIVLTVAYIHSQNIVHRDLKPENILLTEAKNIKIIDFGLCSNHADLPLHDRCGSSCYISPESLTETQYYGIPADIWALGVILYTLVDGSLPWNYQDSNRMFQQITTGDFPMPATISLQCQDLLKSILNPNPNTRFSTDQILTHPWLFGVGNVFPLPKPVDSIADQRLGIGLAGFSAGDIKNQRNELQRPVIPPTNSLATIYENPMDPNQQFSLGFGQEVQKPVVTPVKKVTPRSVSLNLAAMAPSQNDNTTVHHGIIMSQTISNRDPTAVAINFENVLISKGITYKRADQLFFNISAPGLEITAEICRLYGFRNVYVVTFNRLQGEGWDYTKFIQALLADMKN</sequence>
<keyword evidence="7" id="KW-1185">Reference proteome</keyword>
<dbReference type="EMBL" id="DS113219">
    <property type="protein sequence ID" value="EAY18397.1"/>
    <property type="molecule type" value="Genomic_DNA"/>
</dbReference>
<dbReference type="InterPro" id="IPR008271">
    <property type="entry name" value="Ser/Thr_kinase_AS"/>
</dbReference>
<dbReference type="RefSeq" id="XP_001579383.1">
    <property type="nucleotide sequence ID" value="XM_001579333.1"/>
</dbReference>
<keyword evidence="2 3" id="KW-0067">ATP-binding</keyword>
<dbReference type="Proteomes" id="UP000001542">
    <property type="component" value="Unassembled WGS sequence"/>
</dbReference>
<evidence type="ECO:0000313" key="7">
    <source>
        <dbReference type="Proteomes" id="UP000001542"/>
    </source>
</evidence>
<evidence type="ECO:0000259" key="5">
    <source>
        <dbReference type="PROSITE" id="PS50011"/>
    </source>
</evidence>
<keyword evidence="6" id="KW-0808">Transferase</keyword>
<dbReference type="eggNOG" id="KOG0586">
    <property type="taxonomic scope" value="Eukaryota"/>
</dbReference>
<protein>
    <submittedName>
        <fullName evidence="6">CAMK family protein kinase</fullName>
    </submittedName>
</protein>
<dbReference type="SMR" id="A2DMH0"/>
<dbReference type="FunFam" id="1.10.510.10:FF:001537">
    <property type="entry name" value="CAMK family protein kinase"/>
    <property type="match status" value="1"/>
</dbReference>
<dbReference type="FunFam" id="3.30.310.80:FF:000012">
    <property type="entry name" value="Non-specific serine/threonine protein kinase"/>
    <property type="match status" value="1"/>
</dbReference>
<dbReference type="InterPro" id="IPR011009">
    <property type="entry name" value="Kinase-like_dom_sf"/>
</dbReference>
<reference evidence="6" key="1">
    <citation type="submission" date="2006-10" db="EMBL/GenBank/DDBJ databases">
        <authorList>
            <person name="Amadeo P."/>
            <person name="Zhao Q."/>
            <person name="Wortman J."/>
            <person name="Fraser-Liggett C."/>
            <person name="Carlton J."/>
        </authorList>
    </citation>
    <scope>NUCLEOTIDE SEQUENCE</scope>
    <source>
        <strain evidence="6">G3</strain>
    </source>
</reference>
<reference evidence="6" key="2">
    <citation type="journal article" date="2007" name="Science">
        <title>Draft genome sequence of the sexually transmitted pathogen Trichomonas vaginalis.</title>
        <authorList>
            <person name="Carlton J.M."/>
            <person name="Hirt R.P."/>
            <person name="Silva J.C."/>
            <person name="Delcher A.L."/>
            <person name="Schatz M."/>
            <person name="Zhao Q."/>
            <person name="Wortman J.R."/>
            <person name="Bidwell S.L."/>
            <person name="Alsmark U.C.M."/>
            <person name="Besteiro S."/>
            <person name="Sicheritz-Ponten T."/>
            <person name="Noel C.J."/>
            <person name="Dacks J.B."/>
            <person name="Foster P.G."/>
            <person name="Simillion C."/>
            <person name="Van de Peer Y."/>
            <person name="Miranda-Saavedra D."/>
            <person name="Barton G.J."/>
            <person name="Westrop G.D."/>
            <person name="Mueller S."/>
            <person name="Dessi D."/>
            <person name="Fiori P.L."/>
            <person name="Ren Q."/>
            <person name="Paulsen I."/>
            <person name="Zhang H."/>
            <person name="Bastida-Corcuera F.D."/>
            <person name="Simoes-Barbosa A."/>
            <person name="Brown M.T."/>
            <person name="Hayes R.D."/>
            <person name="Mukherjee M."/>
            <person name="Okumura C.Y."/>
            <person name="Schneider R."/>
            <person name="Smith A.J."/>
            <person name="Vanacova S."/>
            <person name="Villalvazo M."/>
            <person name="Haas B.J."/>
            <person name="Pertea M."/>
            <person name="Feldblyum T.V."/>
            <person name="Utterback T.R."/>
            <person name="Shu C.L."/>
            <person name="Osoegawa K."/>
            <person name="de Jong P.J."/>
            <person name="Hrdy I."/>
            <person name="Horvathova L."/>
            <person name="Zubacova Z."/>
            <person name="Dolezal P."/>
            <person name="Malik S.B."/>
            <person name="Logsdon J.M. Jr."/>
            <person name="Henze K."/>
            <person name="Gupta A."/>
            <person name="Wang C.C."/>
            <person name="Dunne R.L."/>
            <person name="Upcroft J.A."/>
            <person name="Upcroft P."/>
            <person name="White O."/>
            <person name="Salzberg S.L."/>
            <person name="Tang P."/>
            <person name="Chiu C.-H."/>
            <person name="Lee Y.-S."/>
            <person name="Embley T.M."/>
            <person name="Coombs G.H."/>
            <person name="Mottram J.C."/>
            <person name="Tachezy J."/>
            <person name="Fraser-Liggett C.M."/>
            <person name="Johnson P.J."/>
        </authorList>
    </citation>
    <scope>NUCLEOTIDE SEQUENCE [LARGE SCALE GENOMIC DNA]</scope>
    <source>
        <strain evidence="6">G3</strain>
    </source>
</reference>
<dbReference type="PANTHER" id="PTHR24346">
    <property type="entry name" value="MAP/MICROTUBULE AFFINITY-REGULATING KINASE"/>
    <property type="match status" value="1"/>
</dbReference>
<dbReference type="VEuPathDB" id="TrichDB:TVAG_045990"/>
<gene>
    <name evidence="6" type="ORF">TVAG_045990</name>
</gene>
<dbReference type="PROSITE" id="PS50011">
    <property type="entry name" value="PROTEIN_KINASE_DOM"/>
    <property type="match status" value="1"/>
</dbReference>
<dbReference type="SUPFAM" id="SSF56112">
    <property type="entry name" value="Protein kinase-like (PK-like)"/>
    <property type="match status" value="1"/>
</dbReference>
<proteinExistence type="inferred from homology"/>
<evidence type="ECO:0000313" key="6">
    <source>
        <dbReference type="EMBL" id="EAY18397.1"/>
    </source>
</evidence>
<dbReference type="InParanoid" id="A2DMH0"/>
<comment type="similarity">
    <text evidence="4">Belongs to the protein kinase superfamily.</text>
</comment>
<evidence type="ECO:0000256" key="4">
    <source>
        <dbReference type="RuleBase" id="RU000304"/>
    </source>
</evidence>
<dbReference type="OrthoDB" id="193931at2759"/>
<accession>A2DMH0</accession>
<dbReference type="STRING" id="5722.A2DMH0"/>
<dbReference type="Gene3D" id="3.30.310.80">
    <property type="entry name" value="Kinase associated domain 1, KA1"/>
    <property type="match status" value="1"/>
</dbReference>
<dbReference type="InterPro" id="IPR000719">
    <property type="entry name" value="Prot_kinase_dom"/>
</dbReference>
<keyword evidence="1 3" id="KW-0547">Nucleotide-binding</keyword>
<dbReference type="InterPro" id="IPR017441">
    <property type="entry name" value="Protein_kinase_ATP_BS"/>
</dbReference>
<dbReference type="VEuPathDB" id="TrichDB:TVAGG3_0336840"/>
<dbReference type="PROSITE" id="PS00107">
    <property type="entry name" value="PROTEIN_KINASE_ATP"/>
    <property type="match status" value="1"/>
</dbReference>
<dbReference type="AlphaFoldDB" id="A2DMH0"/>
<organism evidence="6 7">
    <name type="scientific">Trichomonas vaginalis (strain ATCC PRA-98 / G3)</name>
    <dbReference type="NCBI Taxonomy" id="412133"/>
    <lineage>
        <taxon>Eukaryota</taxon>
        <taxon>Metamonada</taxon>
        <taxon>Parabasalia</taxon>
        <taxon>Trichomonadida</taxon>
        <taxon>Trichomonadidae</taxon>
        <taxon>Trichomonas</taxon>
    </lineage>
</organism>
<feature type="binding site" evidence="3">
    <location>
        <position position="35"/>
    </location>
    <ligand>
        <name>ATP</name>
        <dbReference type="ChEBI" id="CHEBI:30616"/>
    </ligand>
</feature>
<evidence type="ECO:0000256" key="1">
    <source>
        <dbReference type="ARBA" id="ARBA00022741"/>
    </source>
</evidence>